<sequence length="378" mass="42494">MTTIIPNNMRTIFPMSLKTSFVFAVMLILSSCMTTKTEDKDISLKDTSEHIVKVSDLISKYEWIHLDSIPNASIGNAARIIEHNGRIYILDLTSRKEVLTFGADGKFLNTIGVQGNGHGEYPDILDFAVNTTNGDIAILSPASTVYVYNEVGNFIRSVKLTESLLWHIIFTQGHYICSTDHCTYTEGDDAFLIYTFTSDFKPEGKYIPVLPQQMPSTAMFEGLLSSQGDTGYYMDMFTHSLYEINNSGIPDLLFTFSLPDAMPNSVFGESMEFYMQQTKHDWIKTFIPLQDSFLLTYVVNGNLCMAEISNEGKIKVSGLIGGILPKMFPAAHGSILSPVTREEYQTEWLGIPEEELTIKDMEGNLLLLRWHLNETTPF</sequence>
<accession>A0AC61RD34</accession>
<comment type="caution">
    <text evidence="1">The sequence shown here is derived from an EMBL/GenBank/DDBJ whole genome shotgun (WGS) entry which is preliminary data.</text>
</comment>
<proteinExistence type="predicted"/>
<reference evidence="1" key="1">
    <citation type="submission" date="2019-04" db="EMBL/GenBank/DDBJ databases">
        <title>Microbes associate with the intestines of laboratory mice.</title>
        <authorList>
            <person name="Navarre W."/>
            <person name="Wong E."/>
            <person name="Huang K."/>
            <person name="Tropini C."/>
            <person name="Ng K."/>
            <person name="Yu B."/>
        </authorList>
    </citation>
    <scope>NUCLEOTIDE SEQUENCE</scope>
    <source>
        <strain evidence="1">NM04_E33</strain>
    </source>
</reference>
<gene>
    <name evidence="1" type="ORF">E5331_14830</name>
</gene>
<evidence type="ECO:0000313" key="1">
    <source>
        <dbReference type="EMBL" id="TGY77340.1"/>
    </source>
</evidence>
<evidence type="ECO:0000313" key="2">
    <source>
        <dbReference type="Proteomes" id="UP000306319"/>
    </source>
</evidence>
<dbReference type="EMBL" id="SRYB01000026">
    <property type="protein sequence ID" value="TGY77340.1"/>
    <property type="molecule type" value="Genomic_DNA"/>
</dbReference>
<protein>
    <submittedName>
        <fullName evidence="1">6-bladed beta-propeller</fullName>
    </submittedName>
</protein>
<organism evidence="1 2">
    <name type="scientific">Lepagella muris</name>
    <dbReference type="NCBI Taxonomy" id="3032870"/>
    <lineage>
        <taxon>Bacteria</taxon>
        <taxon>Pseudomonadati</taxon>
        <taxon>Bacteroidota</taxon>
        <taxon>Bacteroidia</taxon>
        <taxon>Bacteroidales</taxon>
        <taxon>Muribaculaceae</taxon>
        <taxon>Lepagella</taxon>
    </lineage>
</organism>
<name>A0AC61RD34_9BACT</name>
<dbReference type="Proteomes" id="UP000306319">
    <property type="component" value="Unassembled WGS sequence"/>
</dbReference>
<keyword evidence="2" id="KW-1185">Reference proteome</keyword>